<dbReference type="Gene3D" id="2.100.10.30">
    <property type="entry name" value="Jacalin-like lectin domain"/>
    <property type="match status" value="1"/>
</dbReference>
<dbReference type="AlphaFoldDB" id="A0A074S7J8"/>
<sequence length="452" mass="50376">MLRCSILLLTVCYLCLTTAASLTNQAAASGTFNVLSMSLDGYSSFLPIDYWNIKVTYTMYIGQKLAKYNYGVINVQRDFDYHATLYKYDNHTFRTAATGTLIGTGLNTLSKYDWVDFSRFNWHQFGELDDYLLEKGFSFMRVRIDEGVYIDMINLDVTNDIGTYNLATQRSQIHQVQLVSFIKANSAGNAVMVFGDIRLLYTHTRSKNNIHLLTSQTGLTDAWVQAIGKDPLATSTDTGECPQGVPDNITCEVGDKVFYRGSPVINLKSTGFFYDTSRFLSPKHKPLTNHHPVRVEFAYTLTDGLRQSRLCGGPHGIWFNDLSSIPTSPKLEYLTLRGARRLDGITIGLSSRQNFTHGGPGGNSYSLRMIPGDYVTSVKLCWGKKHRHTRIFYAQANTILGHSVHAGTKTEDCAILAAPGGYGVVGTYGRAGVEIDRLGFIYAQQEDCWAPQ</sequence>
<evidence type="ECO:0000256" key="1">
    <source>
        <dbReference type="SAM" id="SignalP"/>
    </source>
</evidence>
<dbReference type="HOGENOM" id="CLU_032141_0_0_1"/>
<keyword evidence="3" id="KW-0255">Endonuclease</keyword>
<dbReference type="SUPFAM" id="SSF51101">
    <property type="entry name" value="Mannose-binding lectins"/>
    <property type="match status" value="1"/>
</dbReference>
<dbReference type="Gene3D" id="3.60.10.10">
    <property type="entry name" value="Endonuclease/exonuclease/phosphatase"/>
    <property type="match status" value="1"/>
</dbReference>
<gene>
    <name evidence="3" type="ORF">V565_222460</name>
</gene>
<feature type="domain" description="Jacalin-type lectin" evidence="2">
    <location>
        <begin position="310"/>
        <end position="441"/>
    </location>
</feature>
<keyword evidence="3" id="KW-0269">Exonuclease</keyword>
<keyword evidence="3" id="KW-0378">Hydrolase</keyword>
<evidence type="ECO:0000313" key="4">
    <source>
        <dbReference type="Proteomes" id="UP000027456"/>
    </source>
</evidence>
<keyword evidence="4" id="KW-1185">Reference proteome</keyword>
<protein>
    <submittedName>
        <fullName evidence="3">Endonuclease/exonuclease/phosphatase family protein</fullName>
    </submittedName>
</protein>
<dbReference type="InterPro" id="IPR001229">
    <property type="entry name" value="Jacalin-like_lectin_dom"/>
</dbReference>
<evidence type="ECO:0000259" key="2">
    <source>
        <dbReference type="Pfam" id="PF01419"/>
    </source>
</evidence>
<dbReference type="EMBL" id="AZST01001317">
    <property type="protein sequence ID" value="KEP46032.1"/>
    <property type="molecule type" value="Genomic_DNA"/>
</dbReference>
<dbReference type="GO" id="GO:0004519">
    <property type="term" value="F:endonuclease activity"/>
    <property type="evidence" value="ECO:0007669"/>
    <property type="project" value="UniProtKB-KW"/>
</dbReference>
<organism evidence="3 4">
    <name type="scientific">Rhizoctonia solani 123E</name>
    <dbReference type="NCBI Taxonomy" id="1423351"/>
    <lineage>
        <taxon>Eukaryota</taxon>
        <taxon>Fungi</taxon>
        <taxon>Dikarya</taxon>
        <taxon>Basidiomycota</taxon>
        <taxon>Agaricomycotina</taxon>
        <taxon>Agaricomycetes</taxon>
        <taxon>Cantharellales</taxon>
        <taxon>Ceratobasidiaceae</taxon>
        <taxon>Rhizoctonia</taxon>
    </lineage>
</organism>
<dbReference type="Pfam" id="PF01419">
    <property type="entry name" value="Jacalin"/>
    <property type="match status" value="1"/>
</dbReference>
<dbReference type="InterPro" id="IPR036404">
    <property type="entry name" value="Jacalin-like_lectin_dom_sf"/>
</dbReference>
<dbReference type="SUPFAM" id="SSF56219">
    <property type="entry name" value="DNase I-like"/>
    <property type="match status" value="1"/>
</dbReference>
<evidence type="ECO:0000313" key="3">
    <source>
        <dbReference type="EMBL" id="KEP46032.1"/>
    </source>
</evidence>
<dbReference type="GO" id="GO:0004527">
    <property type="term" value="F:exonuclease activity"/>
    <property type="evidence" value="ECO:0007669"/>
    <property type="project" value="UniProtKB-KW"/>
</dbReference>
<accession>A0A074S7J8</accession>
<feature type="signal peptide" evidence="1">
    <location>
        <begin position="1"/>
        <end position="19"/>
    </location>
</feature>
<proteinExistence type="predicted"/>
<name>A0A074S7J8_9AGAM</name>
<reference evidence="3 4" key="1">
    <citation type="submission" date="2013-12" db="EMBL/GenBank/DDBJ databases">
        <authorList>
            <person name="Cubeta M."/>
            <person name="Pakala S."/>
            <person name="Fedorova N."/>
            <person name="Thomas E."/>
            <person name="Dean R."/>
            <person name="Jabaji S."/>
            <person name="Neate S."/>
            <person name="Toda T."/>
            <person name="Tavantzis S."/>
            <person name="Vilgalys R."/>
            <person name="Bharathan N."/>
            <person name="Pakala S."/>
            <person name="Losada L.S."/>
            <person name="Zafar N."/>
            <person name="Nierman W."/>
        </authorList>
    </citation>
    <scope>NUCLEOTIDE SEQUENCE [LARGE SCALE GENOMIC DNA]</scope>
    <source>
        <strain evidence="3 4">123E</strain>
    </source>
</reference>
<dbReference type="OrthoDB" id="40902at2759"/>
<keyword evidence="1" id="KW-0732">Signal</keyword>
<dbReference type="Proteomes" id="UP000027456">
    <property type="component" value="Unassembled WGS sequence"/>
</dbReference>
<feature type="chain" id="PRO_5001700428" evidence="1">
    <location>
        <begin position="20"/>
        <end position="452"/>
    </location>
</feature>
<keyword evidence="3" id="KW-0540">Nuclease</keyword>
<comment type="caution">
    <text evidence="3">The sequence shown here is derived from an EMBL/GenBank/DDBJ whole genome shotgun (WGS) entry which is preliminary data.</text>
</comment>
<dbReference type="InterPro" id="IPR036691">
    <property type="entry name" value="Endo/exonu/phosph_ase_sf"/>
</dbReference>